<evidence type="ECO:0000313" key="3">
    <source>
        <dbReference type="Proteomes" id="UP000051861"/>
    </source>
</evidence>
<evidence type="ECO:0000256" key="1">
    <source>
        <dbReference type="SAM" id="MobiDB-lite"/>
    </source>
</evidence>
<proteinExistence type="predicted"/>
<reference evidence="2 3" key="1">
    <citation type="journal article" date="2015" name="Microbiome">
        <title>Genomic resolution of linkages in carbon, nitrogen, and sulfur cycling among widespread estuary sediment bacteria.</title>
        <authorList>
            <person name="Baker B.J."/>
            <person name="Lazar C.S."/>
            <person name="Teske A.P."/>
            <person name="Dick G.J."/>
        </authorList>
    </citation>
    <scope>NUCLEOTIDE SEQUENCE [LARGE SCALE GENOMIC DNA]</scope>
    <source>
        <strain evidence="2">DG_54_3</strain>
    </source>
</reference>
<organism evidence="2 3">
    <name type="scientific">candidate division WOR-1 bacterium DG_54_3</name>
    <dbReference type="NCBI Taxonomy" id="1703775"/>
    <lineage>
        <taxon>Bacteria</taxon>
        <taxon>Bacillati</taxon>
        <taxon>Saganbacteria</taxon>
    </lineage>
</organism>
<sequence>MNQRVYRSSVNGDEAGIDARSSVVEAGKFPKEEKFQASSFELRTSIRASPTKNEHRALIKEGKYGKR</sequence>
<gene>
    <name evidence="2" type="ORF">AMJ44_14805</name>
</gene>
<feature type="region of interest" description="Disordered" evidence="1">
    <location>
        <begin position="47"/>
        <end position="67"/>
    </location>
</feature>
<dbReference type="AlphaFoldDB" id="A0A0S7XLK2"/>
<name>A0A0S7XLK2_UNCSA</name>
<accession>A0A0S7XLK2</accession>
<comment type="caution">
    <text evidence="2">The sequence shown here is derived from an EMBL/GenBank/DDBJ whole genome shotgun (WGS) entry which is preliminary data.</text>
</comment>
<feature type="compositionally biased region" description="Basic and acidic residues" evidence="1">
    <location>
        <begin position="52"/>
        <end position="67"/>
    </location>
</feature>
<protein>
    <submittedName>
        <fullName evidence="2">Uncharacterized protein</fullName>
    </submittedName>
</protein>
<dbReference type="Proteomes" id="UP000051861">
    <property type="component" value="Unassembled WGS sequence"/>
</dbReference>
<dbReference type="EMBL" id="LIZX01000247">
    <property type="protein sequence ID" value="KPJ63059.1"/>
    <property type="molecule type" value="Genomic_DNA"/>
</dbReference>
<evidence type="ECO:0000313" key="2">
    <source>
        <dbReference type="EMBL" id="KPJ63059.1"/>
    </source>
</evidence>